<dbReference type="PANTHER" id="PTHR34478">
    <property type="entry name" value="PROTEIN LEMA"/>
    <property type="match status" value="1"/>
</dbReference>
<comment type="caution">
    <text evidence="6">The sequence shown here is derived from an EMBL/GenBank/DDBJ whole genome shotgun (WGS) entry which is preliminary data.</text>
</comment>
<dbReference type="RefSeq" id="WP_343985207.1">
    <property type="nucleotide sequence ID" value="NZ_BAAAFM010000001.1"/>
</dbReference>
<evidence type="ECO:0000256" key="3">
    <source>
        <dbReference type="ARBA" id="ARBA00022692"/>
    </source>
</evidence>
<dbReference type="SUPFAM" id="SSF140478">
    <property type="entry name" value="LemA-like"/>
    <property type="match status" value="1"/>
</dbReference>
<name>A0ABN0STP6_9GAMM</name>
<reference evidence="6 7" key="1">
    <citation type="journal article" date="2019" name="Int. J. Syst. Evol. Microbiol.">
        <title>The Global Catalogue of Microorganisms (GCM) 10K type strain sequencing project: providing services to taxonomists for standard genome sequencing and annotation.</title>
        <authorList>
            <consortium name="The Broad Institute Genomics Platform"/>
            <consortium name="The Broad Institute Genome Sequencing Center for Infectious Disease"/>
            <person name="Wu L."/>
            <person name="Ma J."/>
        </authorList>
    </citation>
    <scope>NUCLEOTIDE SEQUENCE [LARGE SCALE GENOMIC DNA]</scope>
    <source>
        <strain evidence="6 7">JCM 16211</strain>
    </source>
</reference>
<keyword evidence="7" id="KW-1185">Reference proteome</keyword>
<proteinExistence type="inferred from homology"/>
<protein>
    <submittedName>
        <fullName evidence="6">LemA family protein</fullName>
    </submittedName>
</protein>
<keyword evidence="3" id="KW-0812">Transmembrane</keyword>
<evidence type="ECO:0000256" key="5">
    <source>
        <dbReference type="ARBA" id="ARBA00023136"/>
    </source>
</evidence>
<dbReference type="Pfam" id="PF04011">
    <property type="entry name" value="LemA"/>
    <property type="match status" value="1"/>
</dbReference>
<dbReference type="PANTHER" id="PTHR34478:SF2">
    <property type="entry name" value="MEMBRANE PROTEIN"/>
    <property type="match status" value="1"/>
</dbReference>
<comment type="subcellular location">
    <subcellularLocation>
        <location evidence="1">Membrane</location>
        <topology evidence="1">Single-pass membrane protein</topology>
    </subcellularLocation>
</comment>
<comment type="similarity">
    <text evidence="2">Belongs to the LemA family.</text>
</comment>
<evidence type="ECO:0000313" key="7">
    <source>
        <dbReference type="Proteomes" id="UP001501221"/>
    </source>
</evidence>
<dbReference type="Proteomes" id="UP001501221">
    <property type="component" value="Unassembled WGS sequence"/>
</dbReference>
<keyword evidence="5" id="KW-0472">Membrane</keyword>
<evidence type="ECO:0000256" key="1">
    <source>
        <dbReference type="ARBA" id="ARBA00004167"/>
    </source>
</evidence>
<evidence type="ECO:0000313" key="6">
    <source>
        <dbReference type="EMBL" id="GAA0197836.1"/>
    </source>
</evidence>
<evidence type="ECO:0000256" key="4">
    <source>
        <dbReference type="ARBA" id="ARBA00022989"/>
    </source>
</evidence>
<evidence type="ECO:0000256" key="2">
    <source>
        <dbReference type="ARBA" id="ARBA00008854"/>
    </source>
</evidence>
<dbReference type="EMBL" id="BAAAFM010000001">
    <property type="protein sequence ID" value="GAA0197836.1"/>
    <property type="molecule type" value="Genomic_DNA"/>
</dbReference>
<dbReference type="InterPro" id="IPR023353">
    <property type="entry name" value="LemA-like_dom_sf"/>
</dbReference>
<dbReference type="Gene3D" id="1.20.1440.20">
    <property type="entry name" value="LemA-like domain"/>
    <property type="match status" value="1"/>
</dbReference>
<gene>
    <name evidence="6" type="ORF">GCM10009123_01320</name>
</gene>
<keyword evidence="4" id="KW-1133">Transmembrane helix</keyword>
<sequence>MVITFSIIAAILLWGLFTYNKIIGLKNQVSSAWSDVDVQLTRRHDLIPQLVKTVKAYRDYEKETLELTTLLRSAEANISPSSQESIEKQINQKLGKLLLLQERYPELKANQSFLKLMQALAETEDKLQYARRYYNGSVKVYNIKIQQFPDSLVATIFKFQEADFFKVVSPNIRSAIKVNTNA</sequence>
<dbReference type="InterPro" id="IPR007156">
    <property type="entry name" value="MamQ_LemA"/>
</dbReference>
<organism evidence="6 7">
    <name type="scientific">Kangiella japonica</name>
    <dbReference type="NCBI Taxonomy" id="647384"/>
    <lineage>
        <taxon>Bacteria</taxon>
        <taxon>Pseudomonadati</taxon>
        <taxon>Pseudomonadota</taxon>
        <taxon>Gammaproteobacteria</taxon>
        <taxon>Kangiellales</taxon>
        <taxon>Kangiellaceae</taxon>
        <taxon>Kangiella</taxon>
    </lineage>
</organism>
<accession>A0ABN0STP6</accession>